<dbReference type="InterPro" id="IPR000210">
    <property type="entry name" value="BTB/POZ_dom"/>
</dbReference>
<proteinExistence type="predicted"/>
<dbReference type="SUPFAM" id="SSF49599">
    <property type="entry name" value="TRAF domain-like"/>
    <property type="match status" value="1"/>
</dbReference>
<accession>A0AAV2BP20</accession>
<comment type="caution">
    <text evidence="3">The sequence shown here is derived from an EMBL/GenBank/DDBJ whole genome shotgun (WGS) entry which is preliminary data.</text>
</comment>
<dbReference type="SUPFAM" id="SSF54695">
    <property type="entry name" value="POZ domain"/>
    <property type="match status" value="1"/>
</dbReference>
<evidence type="ECO:0000313" key="3">
    <source>
        <dbReference type="EMBL" id="CAL1297907.1"/>
    </source>
</evidence>
<name>A0AAV2BP20_9ARAC</name>
<gene>
    <name evidence="3" type="ORF">LARSCL_LOCUS20580</name>
</gene>
<reference evidence="3 4" key="1">
    <citation type="submission" date="2024-04" db="EMBL/GenBank/DDBJ databases">
        <authorList>
            <person name="Rising A."/>
            <person name="Reimegard J."/>
            <person name="Sonavane S."/>
            <person name="Akerstrom W."/>
            <person name="Nylinder S."/>
            <person name="Hedman E."/>
            <person name="Kallberg Y."/>
        </authorList>
    </citation>
    <scope>NUCLEOTIDE SEQUENCE [LARGE SCALE GENOMIC DNA]</scope>
</reference>
<evidence type="ECO:0008006" key="5">
    <source>
        <dbReference type="Google" id="ProtNLM"/>
    </source>
</evidence>
<feature type="domain" description="MATH" evidence="2">
    <location>
        <begin position="12"/>
        <end position="126"/>
    </location>
</feature>
<dbReference type="EMBL" id="CAXIEN010000445">
    <property type="protein sequence ID" value="CAL1297907.1"/>
    <property type="molecule type" value="Genomic_DNA"/>
</dbReference>
<protein>
    <recommendedName>
        <fullName evidence="5">Speckle-type POZ protein</fullName>
    </recommendedName>
</protein>
<feature type="domain" description="BTB" evidence="1">
    <location>
        <begin position="372"/>
        <end position="432"/>
    </location>
</feature>
<dbReference type="PANTHER" id="PTHR24410:SF23">
    <property type="entry name" value="BTB DOMAIN-CONTAINING PROTEIN-RELATED"/>
    <property type="match status" value="1"/>
</dbReference>
<sequence>MMATTDTCKRAPLTYIWIIENFSKLTYKLDLESPPFIASSISKAEWWITIKGKSTFQCSINTRDLWDDEISAIDIEFSLLAADGSALISKRNDESILQIDLLTRAEFLERSSEFLPNNTLTVRCRMWRKGREIPTTDLCYARTKLEIYTGSFTWSVEEFSALKISTAMDPRDLSLNEKKVYPLKSLTKKRPFVALVLSLKRYSESEDIYVDVLVKKNSDYVFFSYELSVIDANGEVIGSQRKDAYTHFYFHIFSSCPLISKNKLVSSKDLYLPNDTLLLKGSFETVTGVMSNEIEYCTSFVSPFVKVEKKDLDCDDDFSCPPEYEEYFNNNKVDENYLNHKFVEEKMCSYFCNRKCSLKAALKYLHTEATLSDVCLRIGTKSYPAHKNILCIRSPAFSKNIKDSMIEINGMNENTLFRLLQYIYTDTIEDLQFDNALELFKAATDYQLFELKDKCSDFLIMNLSKTNVCDIQSLANKYLDEKLENAARNFFLV</sequence>
<dbReference type="InterPro" id="IPR002083">
    <property type="entry name" value="MATH/TRAF_dom"/>
</dbReference>
<dbReference type="Gene3D" id="3.30.710.10">
    <property type="entry name" value="Potassium Channel Kv1.1, Chain A"/>
    <property type="match status" value="1"/>
</dbReference>
<dbReference type="SMART" id="SM00225">
    <property type="entry name" value="BTB"/>
    <property type="match status" value="1"/>
</dbReference>
<dbReference type="PROSITE" id="PS50144">
    <property type="entry name" value="MATH"/>
    <property type="match status" value="1"/>
</dbReference>
<dbReference type="Proteomes" id="UP001497382">
    <property type="component" value="Unassembled WGS sequence"/>
</dbReference>
<evidence type="ECO:0000313" key="4">
    <source>
        <dbReference type="Proteomes" id="UP001497382"/>
    </source>
</evidence>
<dbReference type="InterPro" id="IPR011333">
    <property type="entry name" value="SKP1/BTB/POZ_sf"/>
</dbReference>
<dbReference type="PROSITE" id="PS50097">
    <property type="entry name" value="BTB"/>
    <property type="match status" value="1"/>
</dbReference>
<organism evidence="3 4">
    <name type="scientific">Larinioides sclopetarius</name>
    <dbReference type="NCBI Taxonomy" id="280406"/>
    <lineage>
        <taxon>Eukaryota</taxon>
        <taxon>Metazoa</taxon>
        <taxon>Ecdysozoa</taxon>
        <taxon>Arthropoda</taxon>
        <taxon>Chelicerata</taxon>
        <taxon>Arachnida</taxon>
        <taxon>Araneae</taxon>
        <taxon>Araneomorphae</taxon>
        <taxon>Entelegynae</taxon>
        <taxon>Araneoidea</taxon>
        <taxon>Araneidae</taxon>
        <taxon>Larinioides</taxon>
    </lineage>
</organism>
<dbReference type="Pfam" id="PF00651">
    <property type="entry name" value="BTB"/>
    <property type="match status" value="1"/>
</dbReference>
<evidence type="ECO:0000259" key="2">
    <source>
        <dbReference type="PROSITE" id="PS50144"/>
    </source>
</evidence>
<dbReference type="InterPro" id="IPR051481">
    <property type="entry name" value="BTB-POZ/Galectin-3-binding"/>
</dbReference>
<dbReference type="PANTHER" id="PTHR24410">
    <property type="entry name" value="HL07962P-RELATED"/>
    <property type="match status" value="1"/>
</dbReference>
<dbReference type="CDD" id="cd18186">
    <property type="entry name" value="BTB_POZ_ZBTB_KLHL-like"/>
    <property type="match status" value="1"/>
</dbReference>
<evidence type="ECO:0000259" key="1">
    <source>
        <dbReference type="PROSITE" id="PS50097"/>
    </source>
</evidence>
<keyword evidence="4" id="KW-1185">Reference proteome</keyword>
<dbReference type="AlphaFoldDB" id="A0AAV2BP20"/>